<keyword evidence="6" id="KW-0378">Hydrolase</keyword>
<dbReference type="Pfam" id="PF13476">
    <property type="entry name" value="AAA_23"/>
    <property type="match status" value="1"/>
</dbReference>
<feature type="coiled-coil region" evidence="4">
    <location>
        <begin position="247"/>
        <end position="506"/>
    </location>
</feature>
<name>A0A4V2RE55_9BACI</name>
<organism evidence="6 7">
    <name type="scientific">Mesobacillus foraminis</name>
    <dbReference type="NCBI Taxonomy" id="279826"/>
    <lineage>
        <taxon>Bacteria</taxon>
        <taxon>Bacillati</taxon>
        <taxon>Bacillota</taxon>
        <taxon>Bacilli</taxon>
        <taxon>Bacillales</taxon>
        <taxon>Bacillaceae</taxon>
        <taxon>Mesobacillus</taxon>
    </lineage>
</organism>
<evidence type="ECO:0000256" key="1">
    <source>
        <dbReference type="ARBA" id="ARBA00006930"/>
    </source>
</evidence>
<accession>A0A4V2RE55</accession>
<feature type="domain" description="Rad50/SbcC-type AAA" evidence="5">
    <location>
        <begin position="5"/>
        <end position="216"/>
    </location>
</feature>
<dbReference type="AlphaFoldDB" id="A0A4V2RE55"/>
<dbReference type="SUPFAM" id="SSF52540">
    <property type="entry name" value="P-loop containing nucleoside triphosphate hydrolases"/>
    <property type="match status" value="1"/>
</dbReference>
<keyword evidence="6" id="KW-0540">Nuclease</keyword>
<dbReference type="GO" id="GO:0006302">
    <property type="term" value="P:double-strand break repair"/>
    <property type="evidence" value="ECO:0007669"/>
    <property type="project" value="InterPro"/>
</dbReference>
<dbReference type="InterPro" id="IPR027417">
    <property type="entry name" value="P-loop_NTPase"/>
</dbReference>
<evidence type="ECO:0000256" key="4">
    <source>
        <dbReference type="SAM" id="Coils"/>
    </source>
</evidence>
<comment type="caution">
    <text evidence="6">The sequence shown here is derived from an EMBL/GenBank/DDBJ whole genome shotgun (WGS) entry which is preliminary data.</text>
</comment>
<dbReference type="GO" id="GO:0004527">
    <property type="term" value="F:exonuclease activity"/>
    <property type="evidence" value="ECO:0007669"/>
    <property type="project" value="UniProtKB-KW"/>
</dbReference>
<evidence type="ECO:0000313" key="7">
    <source>
        <dbReference type="Proteomes" id="UP000295689"/>
    </source>
</evidence>
<keyword evidence="4" id="KW-0175">Coiled coil</keyword>
<dbReference type="Pfam" id="PF13558">
    <property type="entry name" value="SbcC_Walker_B"/>
    <property type="match status" value="1"/>
</dbReference>
<proteinExistence type="inferred from homology"/>
<dbReference type="InterPro" id="IPR038729">
    <property type="entry name" value="Rad50/SbcC_AAA"/>
</dbReference>
<keyword evidence="6" id="KW-0269">Exonuclease</keyword>
<comment type="similarity">
    <text evidence="1">Belongs to the SMC family. SbcC subfamily.</text>
</comment>
<evidence type="ECO:0000256" key="2">
    <source>
        <dbReference type="ARBA" id="ARBA00011322"/>
    </source>
</evidence>
<dbReference type="PANTHER" id="PTHR32114">
    <property type="entry name" value="ABC TRANSPORTER ABCH.3"/>
    <property type="match status" value="1"/>
</dbReference>
<gene>
    <name evidence="6" type="ORF">EV146_102350</name>
</gene>
<evidence type="ECO:0000259" key="5">
    <source>
        <dbReference type="Pfam" id="PF13476"/>
    </source>
</evidence>
<evidence type="ECO:0000256" key="3">
    <source>
        <dbReference type="ARBA" id="ARBA00013368"/>
    </source>
</evidence>
<evidence type="ECO:0000313" key="6">
    <source>
        <dbReference type="EMBL" id="TCN27400.1"/>
    </source>
</evidence>
<reference evidence="6 7" key="1">
    <citation type="journal article" date="2015" name="Stand. Genomic Sci.">
        <title>Genomic Encyclopedia of Bacterial and Archaeal Type Strains, Phase III: the genomes of soil and plant-associated and newly described type strains.</title>
        <authorList>
            <person name="Whitman W.B."/>
            <person name="Woyke T."/>
            <person name="Klenk H.P."/>
            <person name="Zhou Y."/>
            <person name="Lilburn T.G."/>
            <person name="Beck B.J."/>
            <person name="De Vos P."/>
            <person name="Vandamme P."/>
            <person name="Eisen J.A."/>
            <person name="Garrity G."/>
            <person name="Hugenholtz P."/>
            <person name="Kyrpides N.C."/>
        </authorList>
    </citation>
    <scope>NUCLEOTIDE SEQUENCE [LARGE SCALE GENOMIC DNA]</scope>
    <source>
        <strain evidence="6 7">CV53</strain>
    </source>
</reference>
<dbReference type="RefSeq" id="WP_132002218.1">
    <property type="nucleotide sequence ID" value="NZ_JABUHM010000001.1"/>
</dbReference>
<dbReference type="EMBL" id="SLVV01000002">
    <property type="protein sequence ID" value="TCN27400.1"/>
    <property type="molecule type" value="Genomic_DNA"/>
</dbReference>
<feature type="coiled-coil region" evidence="4">
    <location>
        <begin position="688"/>
        <end position="863"/>
    </location>
</feature>
<keyword evidence="7" id="KW-1185">Reference proteome</keyword>
<dbReference type="GO" id="GO:0016887">
    <property type="term" value="F:ATP hydrolysis activity"/>
    <property type="evidence" value="ECO:0007669"/>
    <property type="project" value="InterPro"/>
</dbReference>
<dbReference type="PANTHER" id="PTHR32114:SF2">
    <property type="entry name" value="ABC TRANSPORTER ABCH.3"/>
    <property type="match status" value="1"/>
</dbReference>
<sequence>MKPLKLTLQAFGPYAESETIDFTTLENRTMFVVSGKTGSGKTTIFDGISYAIYGKASGEDRNGPDLRSQFARDELLTEVSLDFSLRNKTYRITRSPQQEKKKERGDGFTTVGAKAELYLLNDGSSQLLAANVRDVDEKIKEIMIIDSNQFRQILMIPQGEFRKLLTSDSKDKEVILQRLFHTEIYKRIEERLKVEATELKKLVEAQADERNSALKKVHAFGNEELQTYLESGNMNDALMVPLIKAGIAAMEEELESLNVGRNRLQHQRDQLQQKLFEAETIIKQMKALEELTQKKAALEQQKEYFNEKEREARLANKAALLASQEELCHRLKQDSDQLQARISVMSDRIEALKQKQILCEEELNRQTGREQERKEAADAINHLEHIKEDVKAYAGLQMETGKLHQYLENVKRQKQLYDTETIKLEENLKNLHSEKEEIEKVQFQSVEVERNLEKLQAELDKLSKYRSQLGRIKQASDHFEKKKALYEKAEERLQDGKALVRELEQTWLHSQAAVLASTLTADEACPVCGSEHHPKPASGNEGQFPTQEDLKIAREQAGQLEKEKGKADKDYIESSTSLKALRETGRELLDELQNIRPGFEEEQLDAAIDSVKGDQNRLLELQAALAAKVKRLGHVKEEITKADLKRISHLEKIKKLEEDFQNITIQYTEKKTTLSRMTDSIPENLRSWDAFEQQLQFARRRVDKLAEELEKAQKLYQDAKELLDAENTRVEEADKRMKEIKDKLAEERESFRASMIHQGFENYPQYNQAKRTDAEIEDLENSVSRYREELRSVSDREEEYSRILKDIQKPDLVSLKSSLADLDTKLSQLTEEYQNIYIQKRENENIISTVERINESIKTLEERYLLIGHLYEVSKGQNTHRITFERYVLGAFLDDILREANGRLAKMTSGRYRLLRKTDRSKGNAQSGLELLVFDQYTGQERHVKTLSGGESFKAALSLALGLADVVQSYAGGVSLETMFIDEGFGTLDPESLDQAIETLIDIQSSGRLVGIISHVPELKERIDVRLEVTATQSGSKTKFHFLNS</sequence>
<protein>
    <recommendedName>
        <fullName evidence="3">Nuclease SbcCD subunit C</fullName>
    </recommendedName>
</protein>
<dbReference type="Gene3D" id="3.40.50.300">
    <property type="entry name" value="P-loop containing nucleotide triphosphate hydrolases"/>
    <property type="match status" value="2"/>
</dbReference>
<comment type="subunit">
    <text evidence="2">Heterodimer of SbcC and SbcD.</text>
</comment>
<dbReference type="Proteomes" id="UP000295689">
    <property type="component" value="Unassembled WGS sequence"/>
</dbReference>